<evidence type="ECO:0000256" key="1">
    <source>
        <dbReference type="SAM" id="MobiDB-lite"/>
    </source>
</evidence>
<evidence type="ECO:0000313" key="3">
    <source>
        <dbReference type="Proteomes" id="UP000600918"/>
    </source>
</evidence>
<keyword evidence="3" id="KW-1185">Reference proteome</keyword>
<feature type="region of interest" description="Disordered" evidence="1">
    <location>
        <begin position="72"/>
        <end position="132"/>
    </location>
</feature>
<accession>A0A834JYX5</accession>
<name>A0A834JYX5_VESPE</name>
<dbReference type="EMBL" id="JACSDY010000021">
    <property type="protein sequence ID" value="KAF7394171.1"/>
    <property type="molecule type" value="Genomic_DNA"/>
</dbReference>
<organism evidence="2 3">
    <name type="scientific">Vespula pensylvanica</name>
    <name type="common">Western yellow jacket</name>
    <name type="synonym">Wasp</name>
    <dbReference type="NCBI Taxonomy" id="30213"/>
    <lineage>
        <taxon>Eukaryota</taxon>
        <taxon>Metazoa</taxon>
        <taxon>Ecdysozoa</taxon>
        <taxon>Arthropoda</taxon>
        <taxon>Hexapoda</taxon>
        <taxon>Insecta</taxon>
        <taxon>Pterygota</taxon>
        <taxon>Neoptera</taxon>
        <taxon>Endopterygota</taxon>
        <taxon>Hymenoptera</taxon>
        <taxon>Apocrita</taxon>
        <taxon>Aculeata</taxon>
        <taxon>Vespoidea</taxon>
        <taxon>Vespidae</taxon>
        <taxon>Vespinae</taxon>
        <taxon>Vespula</taxon>
    </lineage>
</organism>
<evidence type="ECO:0000313" key="2">
    <source>
        <dbReference type="EMBL" id="KAF7394171.1"/>
    </source>
</evidence>
<comment type="caution">
    <text evidence="2">The sequence shown here is derived from an EMBL/GenBank/DDBJ whole genome shotgun (WGS) entry which is preliminary data.</text>
</comment>
<feature type="compositionally biased region" description="Acidic residues" evidence="1">
    <location>
        <begin position="111"/>
        <end position="124"/>
    </location>
</feature>
<dbReference type="Proteomes" id="UP000600918">
    <property type="component" value="Unassembled WGS sequence"/>
</dbReference>
<gene>
    <name evidence="2" type="ORF">H0235_016766</name>
</gene>
<reference evidence="2" key="1">
    <citation type="journal article" date="2020" name="G3 (Bethesda)">
        <title>High-Quality Assemblies for Three Invasive Social Wasps from the &lt;i&gt;Vespula&lt;/i&gt; Genus.</title>
        <authorList>
            <person name="Harrop T.W.R."/>
            <person name="Guhlin J."/>
            <person name="McLaughlin G.M."/>
            <person name="Permina E."/>
            <person name="Stockwell P."/>
            <person name="Gilligan J."/>
            <person name="Le Lec M.F."/>
            <person name="Gruber M.A.M."/>
            <person name="Quinn O."/>
            <person name="Lovegrove M."/>
            <person name="Duncan E.J."/>
            <person name="Remnant E.J."/>
            <person name="Van Eeckhoven J."/>
            <person name="Graham B."/>
            <person name="Knapp R.A."/>
            <person name="Langford K.W."/>
            <person name="Kronenberg Z."/>
            <person name="Press M.O."/>
            <person name="Eacker S.M."/>
            <person name="Wilson-Rankin E.E."/>
            <person name="Purcell J."/>
            <person name="Lester P.J."/>
            <person name="Dearden P.K."/>
        </authorList>
    </citation>
    <scope>NUCLEOTIDE SEQUENCE</scope>
    <source>
        <strain evidence="2">Volc-1</strain>
    </source>
</reference>
<protein>
    <submittedName>
        <fullName evidence="2">Uncharacterized protein</fullName>
    </submittedName>
</protein>
<dbReference type="AlphaFoldDB" id="A0A834JYX5"/>
<proteinExistence type="predicted"/>
<sequence length="229" mass="26138">MPIDVERGLRVFGIRCQRPRLFAQLFASSFPRLDRVFASLVFHYISTLIDYPYAPRRNFGAIANEKVERVKSVEPRALASQSHSSKRRAKKKKNKKNKKNKKKKKKKKEEEEKEEKEEEEEEKEEKEKKEKKEKFAANGVPLMNAFFVPGKQRGPGAISSGGRKALQACQELSKQRGIDTVTQWLPALLTNESAQGRRGTARNWPGAKVGRPSFERGIDSNLATVRLEI</sequence>
<feature type="compositionally biased region" description="Basic residues" evidence="1">
    <location>
        <begin position="84"/>
        <end position="107"/>
    </location>
</feature>